<feature type="transmembrane region" description="Helical" evidence="5">
    <location>
        <begin position="363"/>
        <end position="379"/>
    </location>
</feature>
<dbReference type="InterPro" id="IPR051533">
    <property type="entry name" value="WaaL-like"/>
</dbReference>
<feature type="transmembrane region" description="Helical" evidence="5">
    <location>
        <begin position="222"/>
        <end position="241"/>
    </location>
</feature>
<sequence>MTHTFQNSKTKIADYSFLTFFAVLPFVDVLSPIVLGIALVLALFFKSQKGFLKRLAGNRKFYLLFFYFLLATVSLSYSQDFPESFKKLSRLIAFILVPLLFLLVNPSNELIEKAKKVFLYALIAFCAFSLLKLGYNYIVNFDNRNWYNFLQDSMYHKYMPEDAMYLNTGLVFLLFGNYSKNFKLFIGILFLSVIVLFAVRLGLFVYVLIIAVYFISNIKTLFNLRSVVTLIGIVLFSIVLINQSRYANDKFYDTLQKIGFNTGDQVSEIGAKYHKIGLREKIWTSSIDLIKERPILGRGAGVEKKPLAIINKRKGYDIPPTYNSHNQFLSVIIQYGVFGITWLLIVFILLFRTTIKNKNLPRILIVVVMFISMITESYLELQQGLFYFCVITSLLIWNPVLSKSTNK</sequence>
<feature type="transmembrane region" description="Helical" evidence="5">
    <location>
        <begin position="89"/>
        <end position="105"/>
    </location>
</feature>
<dbReference type="Pfam" id="PF04932">
    <property type="entry name" value="Wzy_C"/>
    <property type="match status" value="1"/>
</dbReference>
<organism evidence="7 8">
    <name type="scientific">Ulvibacter antarcticus</name>
    <dbReference type="NCBI Taxonomy" id="442714"/>
    <lineage>
        <taxon>Bacteria</taxon>
        <taxon>Pseudomonadati</taxon>
        <taxon>Bacteroidota</taxon>
        <taxon>Flavobacteriia</taxon>
        <taxon>Flavobacteriales</taxon>
        <taxon>Flavobacteriaceae</taxon>
        <taxon>Ulvibacter</taxon>
    </lineage>
</organism>
<name>A0A3L9Z1H9_9FLAO</name>
<dbReference type="PANTHER" id="PTHR37422">
    <property type="entry name" value="TEICHURONIC ACID BIOSYNTHESIS PROTEIN TUAE"/>
    <property type="match status" value="1"/>
</dbReference>
<dbReference type="GO" id="GO:0016020">
    <property type="term" value="C:membrane"/>
    <property type="evidence" value="ECO:0007669"/>
    <property type="project" value="UniProtKB-SubCell"/>
</dbReference>
<keyword evidence="8" id="KW-1185">Reference proteome</keyword>
<dbReference type="Proteomes" id="UP000271339">
    <property type="component" value="Unassembled WGS sequence"/>
</dbReference>
<feature type="domain" description="O-antigen ligase-related" evidence="6">
    <location>
        <begin position="188"/>
        <end position="341"/>
    </location>
</feature>
<dbReference type="GO" id="GO:0016874">
    <property type="term" value="F:ligase activity"/>
    <property type="evidence" value="ECO:0007669"/>
    <property type="project" value="UniProtKB-KW"/>
</dbReference>
<keyword evidence="2 5" id="KW-0812">Transmembrane</keyword>
<feature type="transmembrane region" description="Helical" evidence="5">
    <location>
        <begin position="184"/>
        <end position="215"/>
    </location>
</feature>
<keyword evidence="7" id="KW-0436">Ligase</keyword>
<evidence type="ECO:0000313" key="7">
    <source>
        <dbReference type="EMBL" id="RMA65980.1"/>
    </source>
</evidence>
<gene>
    <name evidence="7" type="ORF">BXY75_0396</name>
</gene>
<comment type="caution">
    <text evidence="7">The sequence shown here is derived from an EMBL/GenBank/DDBJ whole genome shotgun (WGS) entry which is preliminary data.</text>
</comment>
<accession>A0A3L9Z1H9</accession>
<proteinExistence type="predicted"/>
<evidence type="ECO:0000256" key="5">
    <source>
        <dbReference type="SAM" id="Phobius"/>
    </source>
</evidence>
<evidence type="ECO:0000256" key="3">
    <source>
        <dbReference type="ARBA" id="ARBA00022989"/>
    </source>
</evidence>
<evidence type="ECO:0000256" key="4">
    <source>
        <dbReference type="ARBA" id="ARBA00023136"/>
    </source>
</evidence>
<dbReference type="RefSeq" id="WP_170152830.1">
    <property type="nucleotide sequence ID" value="NZ_REFC01000011.1"/>
</dbReference>
<feature type="transmembrane region" description="Helical" evidence="5">
    <location>
        <begin position="20"/>
        <end position="45"/>
    </location>
</feature>
<dbReference type="AlphaFoldDB" id="A0A3L9Z1H9"/>
<evidence type="ECO:0000259" key="6">
    <source>
        <dbReference type="Pfam" id="PF04932"/>
    </source>
</evidence>
<protein>
    <submittedName>
        <fullName evidence="7">O-antigen ligase</fullName>
    </submittedName>
</protein>
<feature type="transmembrane region" description="Helical" evidence="5">
    <location>
        <begin position="117"/>
        <end position="138"/>
    </location>
</feature>
<dbReference type="InterPro" id="IPR007016">
    <property type="entry name" value="O-antigen_ligase-rel_domated"/>
</dbReference>
<evidence type="ECO:0000313" key="8">
    <source>
        <dbReference type="Proteomes" id="UP000271339"/>
    </source>
</evidence>
<reference evidence="7 8" key="1">
    <citation type="submission" date="2018-10" db="EMBL/GenBank/DDBJ databases">
        <title>Genomic Encyclopedia of Archaeal and Bacterial Type Strains, Phase II (KMG-II): from individual species to whole genera.</title>
        <authorList>
            <person name="Goeker M."/>
        </authorList>
    </citation>
    <scope>NUCLEOTIDE SEQUENCE [LARGE SCALE GENOMIC DNA]</scope>
    <source>
        <strain evidence="7 8">DSM 23424</strain>
    </source>
</reference>
<dbReference type="PANTHER" id="PTHR37422:SF17">
    <property type="entry name" value="O-ANTIGEN LIGASE"/>
    <property type="match status" value="1"/>
</dbReference>
<evidence type="ECO:0000256" key="2">
    <source>
        <dbReference type="ARBA" id="ARBA00022692"/>
    </source>
</evidence>
<evidence type="ECO:0000256" key="1">
    <source>
        <dbReference type="ARBA" id="ARBA00004141"/>
    </source>
</evidence>
<feature type="transmembrane region" description="Helical" evidence="5">
    <location>
        <begin position="332"/>
        <end position="351"/>
    </location>
</feature>
<feature type="transmembrane region" description="Helical" evidence="5">
    <location>
        <begin position="61"/>
        <end position="77"/>
    </location>
</feature>
<keyword evidence="4 5" id="KW-0472">Membrane</keyword>
<keyword evidence="3 5" id="KW-1133">Transmembrane helix</keyword>
<dbReference type="EMBL" id="REFC01000011">
    <property type="protein sequence ID" value="RMA65980.1"/>
    <property type="molecule type" value="Genomic_DNA"/>
</dbReference>
<feature type="transmembrane region" description="Helical" evidence="5">
    <location>
        <begin position="385"/>
        <end position="401"/>
    </location>
</feature>
<comment type="subcellular location">
    <subcellularLocation>
        <location evidence="1">Membrane</location>
        <topology evidence="1">Multi-pass membrane protein</topology>
    </subcellularLocation>
</comment>